<dbReference type="Pfam" id="PF02591">
    <property type="entry name" value="Zn_ribbon_9"/>
    <property type="match status" value="1"/>
</dbReference>
<dbReference type="AlphaFoldDB" id="A0A381QAU8"/>
<reference evidence="3" key="1">
    <citation type="submission" date="2018-05" db="EMBL/GenBank/DDBJ databases">
        <authorList>
            <person name="Lanie J.A."/>
            <person name="Ng W.-L."/>
            <person name="Kazmierczak K.M."/>
            <person name="Andrzejewski T.M."/>
            <person name="Davidsen T.M."/>
            <person name="Wayne K.J."/>
            <person name="Tettelin H."/>
            <person name="Glass J.I."/>
            <person name="Rusch D."/>
            <person name="Podicherti R."/>
            <person name="Tsui H.-C.T."/>
            <person name="Winkler M.E."/>
        </authorList>
    </citation>
    <scope>NUCLEOTIDE SEQUENCE</scope>
</reference>
<keyword evidence="1" id="KW-0175">Coiled coil</keyword>
<protein>
    <recommendedName>
        <fullName evidence="2">C4-type zinc ribbon domain-containing protein</fullName>
    </recommendedName>
</protein>
<proteinExistence type="predicted"/>
<evidence type="ECO:0000256" key="1">
    <source>
        <dbReference type="SAM" id="Coils"/>
    </source>
</evidence>
<feature type="domain" description="C4-type zinc ribbon" evidence="2">
    <location>
        <begin position="200"/>
        <end position="232"/>
    </location>
</feature>
<feature type="non-terminal residue" evidence="3">
    <location>
        <position position="247"/>
    </location>
</feature>
<feature type="coiled-coil region" evidence="1">
    <location>
        <begin position="98"/>
        <end position="178"/>
    </location>
</feature>
<feature type="coiled-coil region" evidence="1">
    <location>
        <begin position="40"/>
        <end position="74"/>
    </location>
</feature>
<dbReference type="InterPro" id="IPR003743">
    <property type="entry name" value="Zf-RING_7"/>
</dbReference>
<name>A0A381QAU8_9ZZZZ</name>
<evidence type="ECO:0000313" key="3">
    <source>
        <dbReference type="EMBL" id="SUZ76451.1"/>
    </source>
</evidence>
<evidence type="ECO:0000259" key="2">
    <source>
        <dbReference type="Pfam" id="PF02591"/>
    </source>
</evidence>
<dbReference type="EMBL" id="UINC01001279">
    <property type="protein sequence ID" value="SUZ76451.1"/>
    <property type="molecule type" value="Genomic_DNA"/>
</dbReference>
<accession>A0A381QAU8</accession>
<gene>
    <name evidence="3" type="ORF">METZ01_LOCUS29305</name>
</gene>
<dbReference type="Gene3D" id="1.10.287.1490">
    <property type="match status" value="1"/>
</dbReference>
<sequence length="247" mass="28004">MTEQDRSNLVELQRIDLKILAAQQRIREFDPLLDEVEQPALVLESDAEKTRARLKEINLEERQLELSVAEKRERQKKLDERSGSVRNLREEAAVSAELEMVKRALQNDEQEALSLLDQIRRMEGRLEELDEAITEARAFVGPRLEELRSGRDTAEKELDAMEQDRENFVDAMDAMELRLYEGIRRGGRVTAVAALTEDGACSHCFGIVPPQLQNEIRHGKALIRCEGCGVILTVTEHGDDLAEVMAA</sequence>
<organism evidence="3">
    <name type="scientific">marine metagenome</name>
    <dbReference type="NCBI Taxonomy" id="408172"/>
    <lineage>
        <taxon>unclassified sequences</taxon>
        <taxon>metagenomes</taxon>
        <taxon>ecological metagenomes</taxon>
    </lineage>
</organism>